<dbReference type="STRING" id="6280.A0A0N4TRG5"/>
<proteinExistence type="predicted"/>
<dbReference type="AlphaFoldDB" id="A0A0N4TRG5"/>
<protein>
    <submittedName>
        <fullName evidence="4">Mannosyl-glycoprotein endo-beta-N-acetylglucosaminidase</fullName>
    </submittedName>
</protein>
<dbReference type="WBParaSite" id="BPAG_0001124001-mRNA-1">
    <property type="protein sequence ID" value="BPAG_0001124001-mRNA-1"/>
    <property type="gene ID" value="BPAG_0001124001"/>
</dbReference>
<dbReference type="Gene3D" id="3.20.20.80">
    <property type="entry name" value="Glycosidases"/>
    <property type="match status" value="1"/>
</dbReference>
<dbReference type="InterPro" id="IPR032979">
    <property type="entry name" value="ENGase"/>
</dbReference>
<sequence length="478" mass="55251">MLGTCPITDVHQLWNWDENIIPHCLIGNSLKNYTRHHNYPETLLCHDMKGGYLDEERLDGCEVTDSTAPFIFFHWWYIDIFVYFSHHFVTIPPLGWINQAHMHGVIVLGTVITEWHSGADICKEFLKNEDSVTKTVQKLVNIAVKYNFEGWLINIENKVEAESIMYLDLFLRMLTNEMRQTIGERSRVIWYDSVTVDGELKWQNELNDKNQRLFDITDGIFLNYIWNVKQLSTSAIRAKHRHRNIFVGIDCFGRGCHGNFSLVVIEQFYHAKLSGTNSGGGWNCHEAFMYPRQNNLSIALFAPGWIVETMPSREIIINSLRFWDRLITFVRPHPLTTLPIDTDFSSVTLGQYYNLAEAKMQPFYLASGVFPESSGVHIVLQGSTLHRLFMTNLCLNGDYTVKIDCDEALQLMLWKKDNDKEVIKCIEDKVEGVKNAWNFHAMDEIIVGIGLRSPNCCAILRSFIFRRQLNLGILSKEL</sequence>
<dbReference type="Pfam" id="PF03644">
    <property type="entry name" value="Glyco_hydro_85"/>
    <property type="match status" value="1"/>
</dbReference>
<dbReference type="EMBL" id="UZAD01013218">
    <property type="protein sequence ID" value="VDN92388.1"/>
    <property type="molecule type" value="Genomic_DNA"/>
</dbReference>
<accession>A0A0N4TRG5</accession>
<dbReference type="GO" id="GO:0005829">
    <property type="term" value="C:cytosol"/>
    <property type="evidence" value="ECO:0007669"/>
    <property type="project" value="UniProtKB-SubCell"/>
</dbReference>
<dbReference type="PANTHER" id="PTHR13246">
    <property type="entry name" value="ENDO BETA N-ACETYLGLUCOSAMINIDASE"/>
    <property type="match status" value="1"/>
</dbReference>
<dbReference type="Proteomes" id="UP000278627">
    <property type="component" value="Unassembled WGS sequence"/>
</dbReference>
<evidence type="ECO:0000313" key="2">
    <source>
        <dbReference type="EMBL" id="VDN92388.1"/>
    </source>
</evidence>
<dbReference type="InterPro" id="IPR005201">
    <property type="entry name" value="TIM_ENGase"/>
</dbReference>
<name>A0A0N4TRG5_BRUPA</name>
<keyword evidence="3" id="KW-1185">Reference proteome</keyword>
<dbReference type="GO" id="GO:0033925">
    <property type="term" value="F:mannosyl-glycoprotein endo-beta-N-acetylglucosaminidase activity"/>
    <property type="evidence" value="ECO:0007669"/>
    <property type="project" value="UniProtKB-EC"/>
</dbReference>
<evidence type="ECO:0000313" key="4">
    <source>
        <dbReference type="WBParaSite" id="BPAG_0001124001-mRNA-1"/>
    </source>
</evidence>
<dbReference type="PANTHER" id="PTHR13246:SF1">
    <property type="entry name" value="CYTOSOLIC ENDO-BETA-N-ACETYLGLUCOSAMINIDASE"/>
    <property type="match status" value="1"/>
</dbReference>
<evidence type="ECO:0000259" key="1">
    <source>
        <dbReference type="Pfam" id="PF03644"/>
    </source>
</evidence>
<organism evidence="4">
    <name type="scientific">Brugia pahangi</name>
    <name type="common">Filarial nematode worm</name>
    <dbReference type="NCBI Taxonomy" id="6280"/>
    <lineage>
        <taxon>Eukaryota</taxon>
        <taxon>Metazoa</taxon>
        <taxon>Ecdysozoa</taxon>
        <taxon>Nematoda</taxon>
        <taxon>Chromadorea</taxon>
        <taxon>Rhabditida</taxon>
        <taxon>Spirurina</taxon>
        <taxon>Spiruromorpha</taxon>
        <taxon>Filarioidea</taxon>
        <taxon>Onchocercidae</taxon>
        <taxon>Brugia</taxon>
    </lineage>
</organism>
<reference evidence="4" key="1">
    <citation type="submission" date="2017-02" db="UniProtKB">
        <authorList>
            <consortium name="WormBaseParasite"/>
        </authorList>
    </citation>
    <scope>IDENTIFICATION</scope>
</reference>
<reference evidence="2 3" key="2">
    <citation type="submission" date="2018-11" db="EMBL/GenBank/DDBJ databases">
        <authorList>
            <consortium name="Pathogen Informatics"/>
        </authorList>
    </citation>
    <scope>NUCLEOTIDE SEQUENCE [LARGE SCALE GENOMIC DNA]</scope>
</reference>
<gene>
    <name evidence="2" type="ORF">BPAG_LOCUS11202</name>
</gene>
<evidence type="ECO:0000313" key="3">
    <source>
        <dbReference type="Proteomes" id="UP000278627"/>
    </source>
</evidence>
<feature type="domain" description="Cytosolic endo-beta-N-acetylglucosaminidase TIM barrel" evidence="1">
    <location>
        <begin position="64"/>
        <end position="323"/>
    </location>
</feature>